<dbReference type="EMBL" id="UIDG01000413">
    <property type="protein sequence ID" value="SUS07609.1"/>
    <property type="molecule type" value="Genomic_DNA"/>
</dbReference>
<dbReference type="AlphaFoldDB" id="A0A380TIS4"/>
<feature type="domain" description="Glucose/Sorbosone dehydrogenase" evidence="1">
    <location>
        <begin position="64"/>
        <end position="395"/>
    </location>
</feature>
<dbReference type="Gene3D" id="2.120.10.30">
    <property type="entry name" value="TolB, C-terminal domain"/>
    <property type="match status" value="1"/>
</dbReference>
<dbReference type="EC" id="1.1.5.-" evidence="2"/>
<name>A0A380TIS4_9ZZZZ</name>
<gene>
    <name evidence="2" type="primary">yliI</name>
    <name evidence="2" type="ORF">DF3PB_4700002</name>
</gene>
<dbReference type="PANTHER" id="PTHR19328">
    <property type="entry name" value="HEDGEHOG-INTERACTING PROTEIN"/>
    <property type="match status" value="1"/>
</dbReference>
<keyword evidence="2" id="KW-0560">Oxidoreductase</keyword>
<organism evidence="2">
    <name type="scientific">metagenome</name>
    <dbReference type="NCBI Taxonomy" id="256318"/>
    <lineage>
        <taxon>unclassified sequences</taxon>
        <taxon>metagenomes</taxon>
    </lineage>
</organism>
<reference evidence="2" key="1">
    <citation type="submission" date="2018-07" db="EMBL/GenBank/DDBJ databases">
        <authorList>
            <person name="Quirk P.G."/>
            <person name="Krulwich T.A."/>
        </authorList>
    </citation>
    <scope>NUCLEOTIDE SEQUENCE</scope>
</reference>
<protein>
    <submittedName>
        <fullName evidence="2">Aldose sugar dehydrogenase YliI</fullName>
        <ecNumber evidence="2">1.1.5.-</ecNumber>
    </submittedName>
</protein>
<dbReference type="InterPro" id="IPR011041">
    <property type="entry name" value="Quinoprot_gluc/sorb_DH_b-prop"/>
</dbReference>
<accession>A0A380TIS4</accession>
<evidence type="ECO:0000313" key="2">
    <source>
        <dbReference type="EMBL" id="SUS07609.1"/>
    </source>
</evidence>
<dbReference type="InterPro" id="IPR012938">
    <property type="entry name" value="Glc/Sorbosone_DH"/>
</dbReference>
<sequence>MRNEATLKARRPWPRLVEARPLAAMGALALALLATPAGADGSPNAATYPTEHGTVRLQTVADGLEHPWAIAFLPDGRLLVTERPGRLRIVAEDGRLCVPVAGVPAVYAEGQGGLLDVALDPHFSDNKLIYFSFAEAGNGGAGTAVGRGRLIHDAAGMARLDDVTVIFRQQLKVRGGLHFGSRLVFGRDGTLFVTLGERYQRERAQRPGEHLGKLVRINADGTVPIDNPFANTPGTLPEIYSLGHRNVQGAALHPVTGRLWTIEHGARGGDEINAPEAGKNYGWPIITYGVDYSGARIGEGTTKEGLEQPLYYWDPSIAPSGAAFYTGRRFPAWGGNLFVGALKSRLLVRLELDGTRVVHEERLLADLQERIRDVRTGPDGFLYLATDSPVGRILRLMPDGPGND</sequence>
<dbReference type="SUPFAM" id="SSF50952">
    <property type="entry name" value="Soluble quinoprotein glucose dehydrogenase"/>
    <property type="match status" value="1"/>
</dbReference>
<proteinExistence type="predicted"/>
<dbReference type="GO" id="GO:0016491">
    <property type="term" value="F:oxidoreductase activity"/>
    <property type="evidence" value="ECO:0007669"/>
    <property type="project" value="UniProtKB-KW"/>
</dbReference>
<dbReference type="PANTHER" id="PTHR19328:SF75">
    <property type="entry name" value="ALDOSE SUGAR DEHYDROGENASE YLII"/>
    <property type="match status" value="1"/>
</dbReference>
<dbReference type="InterPro" id="IPR011042">
    <property type="entry name" value="6-blade_b-propeller_TolB-like"/>
</dbReference>
<evidence type="ECO:0000259" key="1">
    <source>
        <dbReference type="Pfam" id="PF07995"/>
    </source>
</evidence>
<dbReference type="Pfam" id="PF07995">
    <property type="entry name" value="GSDH"/>
    <property type="match status" value="1"/>
</dbReference>